<feature type="region of interest" description="Disordered" evidence="2">
    <location>
        <begin position="655"/>
        <end position="685"/>
    </location>
</feature>
<dbReference type="PANTHER" id="PTHR12048">
    <property type="entry name" value="CCAAT-BINDING FACTOR-RELATED"/>
    <property type="match status" value="1"/>
</dbReference>
<protein>
    <recommendedName>
        <fullName evidence="3">CCAAT-binding factor domain-containing protein</fullName>
    </recommendedName>
</protein>
<feature type="region of interest" description="Disordered" evidence="2">
    <location>
        <begin position="1"/>
        <end position="96"/>
    </location>
</feature>
<name>A0A182K074_9DIPT</name>
<reference evidence="4" key="2">
    <citation type="submission" date="2020-05" db="UniProtKB">
        <authorList>
            <consortium name="EnsemblMetazoa"/>
        </authorList>
    </citation>
    <scope>IDENTIFICATION</scope>
    <source>
        <strain evidence="4">ACHKN1017</strain>
    </source>
</reference>
<reference evidence="5" key="1">
    <citation type="submission" date="2013-03" db="EMBL/GenBank/DDBJ databases">
        <title>The Genome Sequence of Anopheles christyi ACHKN1017.</title>
        <authorList>
            <consortium name="The Broad Institute Genomics Platform"/>
            <person name="Neafsey D.E."/>
            <person name="Besansky N."/>
            <person name="Walker B."/>
            <person name="Young S.K."/>
            <person name="Zeng Q."/>
            <person name="Gargeya S."/>
            <person name="Fitzgerald M."/>
            <person name="Haas B."/>
            <person name="Abouelleil A."/>
            <person name="Allen A.W."/>
            <person name="Alvarado L."/>
            <person name="Arachchi H.M."/>
            <person name="Berlin A.M."/>
            <person name="Chapman S.B."/>
            <person name="Gainer-Dewar J."/>
            <person name="Goldberg J."/>
            <person name="Griggs A."/>
            <person name="Gujja S."/>
            <person name="Hansen M."/>
            <person name="Howarth C."/>
            <person name="Imamovic A."/>
            <person name="Ireland A."/>
            <person name="Larimer J."/>
            <person name="McCowan C."/>
            <person name="Murphy C."/>
            <person name="Pearson M."/>
            <person name="Poon T.W."/>
            <person name="Priest M."/>
            <person name="Roberts A."/>
            <person name="Saif S."/>
            <person name="Shea T."/>
            <person name="Sisk P."/>
            <person name="Sykes S."/>
            <person name="Wortman J."/>
            <person name="Nusbaum C."/>
            <person name="Birren B."/>
        </authorList>
    </citation>
    <scope>NUCLEOTIDE SEQUENCE [LARGE SCALE GENOMIC DNA]</scope>
    <source>
        <strain evidence="5">ACHKN1017</strain>
    </source>
</reference>
<accession>A0A182K074</accession>
<feature type="compositionally biased region" description="Acidic residues" evidence="2">
    <location>
        <begin position="763"/>
        <end position="781"/>
    </location>
</feature>
<dbReference type="SUPFAM" id="SSF48371">
    <property type="entry name" value="ARM repeat"/>
    <property type="match status" value="1"/>
</dbReference>
<feature type="compositionally biased region" description="Basic and acidic residues" evidence="2">
    <location>
        <begin position="830"/>
        <end position="840"/>
    </location>
</feature>
<feature type="region of interest" description="Disordered" evidence="2">
    <location>
        <begin position="931"/>
        <end position="1028"/>
    </location>
</feature>
<feature type="compositionally biased region" description="Acidic residues" evidence="2">
    <location>
        <begin position="800"/>
        <end position="829"/>
    </location>
</feature>
<dbReference type="GO" id="GO:0005634">
    <property type="term" value="C:nucleus"/>
    <property type="evidence" value="ECO:0007669"/>
    <property type="project" value="TreeGrafter"/>
</dbReference>
<evidence type="ECO:0000256" key="2">
    <source>
        <dbReference type="SAM" id="MobiDB-lite"/>
    </source>
</evidence>
<dbReference type="STRING" id="43041.A0A182K074"/>
<dbReference type="EnsemblMetazoa" id="ACHR004156-RA">
    <property type="protein sequence ID" value="ACHR004156-PA"/>
    <property type="gene ID" value="ACHR004156"/>
</dbReference>
<evidence type="ECO:0000259" key="3">
    <source>
        <dbReference type="Pfam" id="PF03914"/>
    </source>
</evidence>
<feature type="compositionally biased region" description="Acidic residues" evidence="2">
    <location>
        <begin position="732"/>
        <end position="750"/>
    </location>
</feature>
<feature type="compositionally biased region" description="Gly residues" evidence="2">
    <location>
        <begin position="999"/>
        <end position="1028"/>
    </location>
</feature>
<evidence type="ECO:0000256" key="1">
    <source>
        <dbReference type="ARBA" id="ARBA00007797"/>
    </source>
</evidence>
<feature type="region of interest" description="Disordered" evidence="2">
    <location>
        <begin position="722"/>
        <end position="904"/>
    </location>
</feature>
<evidence type="ECO:0000313" key="4">
    <source>
        <dbReference type="EnsemblMetazoa" id="ACHR004156-PA"/>
    </source>
</evidence>
<dbReference type="InterPro" id="IPR040155">
    <property type="entry name" value="CEBPZ/Mak21-like"/>
</dbReference>
<proteinExistence type="inferred from homology"/>
<feature type="compositionally biased region" description="Polar residues" evidence="2">
    <location>
        <begin position="969"/>
        <end position="980"/>
    </location>
</feature>
<feature type="compositionally biased region" description="Basic and acidic residues" evidence="2">
    <location>
        <begin position="49"/>
        <end position="63"/>
    </location>
</feature>
<feature type="compositionally biased region" description="Acidic residues" evidence="2">
    <location>
        <begin position="84"/>
        <end position="96"/>
    </location>
</feature>
<dbReference type="Proteomes" id="UP000075881">
    <property type="component" value="Unassembled WGS sequence"/>
</dbReference>
<feature type="domain" description="CCAAT-binding factor" evidence="3">
    <location>
        <begin position="445"/>
        <end position="623"/>
    </location>
</feature>
<comment type="similarity">
    <text evidence="1">Belongs to the CBF/MAK21 family.</text>
</comment>
<organism evidence="4 5">
    <name type="scientific">Anopheles christyi</name>
    <dbReference type="NCBI Taxonomy" id="43041"/>
    <lineage>
        <taxon>Eukaryota</taxon>
        <taxon>Metazoa</taxon>
        <taxon>Ecdysozoa</taxon>
        <taxon>Arthropoda</taxon>
        <taxon>Hexapoda</taxon>
        <taxon>Insecta</taxon>
        <taxon>Pterygota</taxon>
        <taxon>Neoptera</taxon>
        <taxon>Endopterygota</taxon>
        <taxon>Diptera</taxon>
        <taxon>Nematocera</taxon>
        <taxon>Culicoidea</taxon>
        <taxon>Culicidae</taxon>
        <taxon>Anophelinae</taxon>
        <taxon>Anopheles</taxon>
    </lineage>
</organism>
<dbReference type="VEuPathDB" id="VectorBase:ACHR004156"/>
<sequence length="1028" mass="115324">MAIEGVKSKKKNEKKRYFEDQTNEAETPAEQSIGAITGPAKIIFDDDGEQRVVSRDYTTEHAGKSSRAGAKRKHASRNESALNGEDEDGGSDEEDDQLAKQWYKNFESYNLVGEIEDMKDAEIAELRRICRAAFEVECRARKKHDPSDGKWLLSALEKGTMRDRANAGALLVQTNPFCHLSALETLVGMVKPSNKGYLDVIGVLTELMIKSLMPSDRKLITIPMRGSDWKNVQKLQTLEKPYRDKIYANWHFEDQLREHYFAFVTNLTTILHTGQESGKLKIIGYVAKLFSNVPELERLLLTALINKLGDPSRQVATKVLYHLQQIIGNHSAMAFTVTSEVEKLLFRNNVAVQAQHFSLAFLAAIGSLADFPTCQKMINICFSYFKIFTEKGEINSRLMQSILTCLRKAIGNVKRDIDLSEVIEPGLLNVIYRMIHLADFAIGCQGLSLLLEISERKGREQNRFYNALYKKMLDPQLASVGPKTSNVFTYILHRAMQNDPIPERAQAFVKRLLQVAFNFPAAQLCGALIVISKVLRKRKVLLMDGQTPPKDGAIALAAEEATGDEEKDAEEEEGKQSAKLAYRMPKKYDAFGRSSEYAGAQYTVRYELVRYMSYFHPTVQKFAESILNNTALTYYGDPLQDFSLGRFLDRFAFKNPKKPKTTTDDNGDERLRPRIPGVPQRKSDYAPVGHRALPVNALTKDRCAEDDEYIFRFLEQKRTRIQRAKERKKPTDEDDDSSDVDSLDDDEFDAYLDQLGVPGGKDEDADVDGGAEVDFMQELEQELAKEGKDKRTRRKKSGKDEDEELDDWEDLGEDDDDDDDGAAEDDSDDDRPPRIRRDGDVSDDGGEFSDGGSISLDEEDDDFDEDDMGDEDDEDDVGSEDDAEEPMSKKRKKLSSKSAPMVSQREFARKLKTADMNSLFAAADDFSDLLEANADPLGGEGRRGKKKGGVGSIKKASKKQFDSHGTENEVYNQDESSVKQLSWEATRFSDHDSRRKGRGGGGGGYGRGRGGGKIFGRGRGGARSMGRK</sequence>
<dbReference type="InterPro" id="IPR016024">
    <property type="entry name" value="ARM-type_fold"/>
</dbReference>
<evidence type="ECO:0000313" key="5">
    <source>
        <dbReference type="Proteomes" id="UP000075881"/>
    </source>
</evidence>
<dbReference type="AlphaFoldDB" id="A0A182K074"/>
<keyword evidence="5" id="KW-1185">Reference proteome</keyword>
<dbReference type="InterPro" id="IPR005612">
    <property type="entry name" value="CCAAT-binding_factor"/>
</dbReference>
<dbReference type="Pfam" id="PF03914">
    <property type="entry name" value="CBF"/>
    <property type="match status" value="1"/>
</dbReference>
<dbReference type="PANTHER" id="PTHR12048:SF0">
    <property type="entry name" value="CCAAT_ENHANCER-BINDING PROTEIN ZETA"/>
    <property type="match status" value="1"/>
</dbReference>
<feature type="compositionally biased region" description="Acidic residues" evidence="2">
    <location>
        <begin position="856"/>
        <end position="885"/>
    </location>
</feature>